<dbReference type="CDD" id="cd06170">
    <property type="entry name" value="LuxR_C_like"/>
    <property type="match status" value="1"/>
</dbReference>
<proteinExistence type="predicted"/>
<evidence type="ECO:0000259" key="4">
    <source>
        <dbReference type="PROSITE" id="PS50043"/>
    </source>
</evidence>
<evidence type="ECO:0000313" key="7">
    <source>
        <dbReference type="Proteomes" id="UP000002027"/>
    </source>
</evidence>
<reference evidence="7" key="1">
    <citation type="submission" date="2009-11" db="EMBL/GenBank/DDBJ databases">
        <title>The complete chromosome 2 of Sphaerobacter thermophilus DSM 20745.</title>
        <authorList>
            <person name="Lucas S."/>
            <person name="Copeland A."/>
            <person name="Lapidus A."/>
            <person name="Glavina del Rio T."/>
            <person name="Dalin E."/>
            <person name="Tice H."/>
            <person name="Bruce D."/>
            <person name="Goodwin L."/>
            <person name="Pitluck S."/>
            <person name="Kyrpides N."/>
            <person name="Mavromatis K."/>
            <person name="Ivanova N."/>
            <person name="Mikhailova N."/>
            <person name="LaButti K.M."/>
            <person name="Clum A."/>
            <person name="Sun H.I."/>
            <person name="Brettin T."/>
            <person name="Detter J.C."/>
            <person name="Han C."/>
            <person name="Larimer F."/>
            <person name="Land M."/>
            <person name="Hauser L."/>
            <person name="Markowitz V."/>
            <person name="Cheng J.F."/>
            <person name="Hugenholtz P."/>
            <person name="Woyke T."/>
            <person name="Wu D."/>
            <person name="Steenblock K."/>
            <person name="Schneider S."/>
            <person name="Pukall R."/>
            <person name="Goeker M."/>
            <person name="Klenk H.P."/>
            <person name="Eisen J.A."/>
        </authorList>
    </citation>
    <scope>NUCLEOTIDE SEQUENCE [LARGE SCALE GENOMIC DNA]</scope>
    <source>
        <strain evidence="7">ATCC 49802 / DSM 20745 / S 6022</strain>
    </source>
</reference>
<dbReference type="PROSITE" id="PS50043">
    <property type="entry name" value="HTH_LUXR_2"/>
    <property type="match status" value="1"/>
</dbReference>
<dbReference type="Gene3D" id="3.40.50.2300">
    <property type="match status" value="1"/>
</dbReference>
<name>D1C9Z8_SPHTD</name>
<sequence length="212" mass="23366">MIRILVVDDHPVVREGLVAILEAQEDLTVVGEAGDGDQAVQQYRDLKPDVVLMDLAMPGTDGVQAIQEIKRIDPNARVVVLTAYDTDERILQAVQAGASGYLLKGAPREDIFRAVRVVYRGGSLLEPVVAGKLLNRMGDLLRGEPVEEELTARELDVLTLMARGLRNKEIAYELSITERTVKFHANAIYRKLDVSGRTEAVSKAIQRGLVRP</sequence>
<keyword evidence="2" id="KW-0238">DNA-binding</keyword>
<dbReference type="GO" id="GO:0003677">
    <property type="term" value="F:DNA binding"/>
    <property type="evidence" value="ECO:0007669"/>
    <property type="project" value="UniProtKB-KW"/>
</dbReference>
<dbReference type="RefSeq" id="WP_012873676.1">
    <property type="nucleotide sequence ID" value="NC_013524.1"/>
</dbReference>
<dbReference type="AlphaFoldDB" id="D1C9Z8"/>
<gene>
    <name evidence="6" type="ordered locus">Sthe_3241</name>
</gene>
<reference evidence="6 7" key="2">
    <citation type="journal article" date="2010" name="Stand. Genomic Sci.">
        <title>Complete genome sequence of Desulfohalobium retbaense type strain (HR(100)).</title>
        <authorList>
            <person name="Spring S."/>
            <person name="Nolan M."/>
            <person name="Lapidus A."/>
            <person name="Glavina Del Rio T."/>
            <person name="Copeland A."/>
            <person name="Tice H."/>
            <person name="Cheng J.F."/>
            <person name="Lucas S."/>
            <person name="Land M."/>
            <person name="Chen F."/>
            <person name="Bruce D."/>
            <person name="Goodwin L."/>
            <person name="Pitluck S."/>
            <person name="Ivanova N."/>
            <person name="Mavromatis K."/>
            <person name="Mikhailova N."/>
            <person name="Pati A."/>
            <person name="Chen A."/>
            <person name="Palaniappan K."/>
            <person name="Hauser L."/>
            <person name="Chang Y.J."/>
            <person name="Jeffries C.D."/>
            <person name="Munk C."/>
            <person name="Kiss H."/>
            <person name="Chain P."/>
            <person name="Han C."/>
            <person name="Brettin T."/>
            <person name="Detter J.C."/>
            <person name="Schuler E."/>
            <person name="Goker M."/>
            <person name="Rohde M."/>
            <person name="Bristow J."/>
            <person name="Eisen J.A."/>
            <person name="Markowitz V."/>
            <person name="Hugenholtz P."/>
            <person name="Kyrpides N.C."/>
            <person name="Klenk H.P."/>
        </authorList>
    </citation>
    <scope>NUCLEOTIDE SEQUENCE [LARGE SCALE GENOMIC DNA]</scope>
    <source>
        <strain evidence="7">ATCC 49802 / DSM 20745 / S 6022</strain>
    </source>
</reference>
<dbReference type="InParanoid" id="D1C9Z8"/>
<dbReference type="PRINTS" id="PR00038">
    <property type="entry name" value="HTHLUXR"/>
</dbReference>
<evidence type="ECO:0000259" key="5">
    <source>
        <dbReference type="PROSITE" id="PS50110"/>
    </source>
</evidence>
<dbReference type="eggNOG" id="COG2197">
    <property type="taxonomic scope" value="Bacteria"/>
</dbReference>
<evidence type="ECO:0000256" key="3">
    <source>
        <dbReference type="PROSITE-ProRule" id="PRU00169"/>
    </source>
</evidence>
<feature type="modified residue" description="4-aspartylphosphate" evidence="3">
    <location>
        <position position="54"/>
    </location>
</feature>
<accession>D1C9Z8</accession>
<dbReference type="Pfam" id="PF00196">
    <property type="entry name" value="GerE"/>
    <property type="match status" value="1"/>
</dbReference>
<dbReference type="PANTHER" id="PTHR43214:SF43">
    <property type="entry name" value="TWO-COMPONENT RESPONSE REGULATOR"/>
    <property type="match status" value="1"/>
</dbReference>
<dbReference type="KEGG" id="sti:Sthe_3241"/>
<dbReference type="SUPFAM" id="SSF52172">
    <property type="entry name" value="CheY-like"/>
    <property type="match status" value="1"/>
</dbReference>
<evidence type="ECO:0000256" key="1">
    <source>
        <dbReference type="ARBA" id="ARBA00022553"/>
    </source>
</evidence>
<organism evidence="6 7">
    <name type="scientific">Sphaerobacter thermophilus (strain ATCC 49802 / DSM 20745 / KCCM 41009 / NCIMB 13125 / S 6022)</name>
    <dbReference type="NCBI Taxonomy" id="479434"/>
    <lineage>
        <taxon>Bacteria</taxon>
        <taxon>Pseudomonadati</taxon>
        <taxon>Thermomicrobiota</taxon>
        <taxon>Thermomicrobia</taxon>
        <taxon>Sphaerobacterales</taxon>
        <taxon>Sphaerobacterineae</taxon>
        <taxon>Sphaerobacteraceae</taxon>
        <taxon>Sphaerobacter</taxon>
    </lineage>
</organism>
<evidence type="ECO:0000313" key="6">
    <source>
        <dbReference type="EMBL" id="ACZ40641.1"/>
    </source>
</evidence>
<dbReference type="FunCoup" id="D1C9Z8">
    <property type="interactions" value="55"/>
</dbReference>
<dbReference type="OrthoDB" id="9780153at2"/>
<dbReference type="CDD" id="cd17535">
    <property type="entry name" value="REC_NarL-like"/>
    <property type="match status" value="1"/>
</dbReference>
<dbReference type="InterPro" id="IPR039420">
    <property type="entry name" value="WalR-like"/>
</dbReference>
<dbReference type="SUPFAM" id="SSF46894">
    <property type="entry name" value="C-terminal effector domain of the bipartite response regulators"/>
    <property type="match status" value="1"/>
</dbReference>
<dbReference type="InterPro" id="IPR011006">
    <property type="entry name" value="CheY-like_superfamily"/>
</dbReference>
<feature type="domain" description="HTH luxR-type" evidence="4">
    <location>
        <begin position="148"/>
        <end position="208"/>
    </location>
</feature>
<dbReference type="InterPro" id="IPR058245">
    <property type="entry name" value="NreC/VraR/RcsB-like_REC"/>
</dbReference>
<dbReference type="GO" id="GO:0006355">
    <property type="term" value="P:regulation of DNA-templated transcription"/>
    <property type="evidence" value="ECO:0007669"/>
    <property type="project" value="InterPro"/>
</dbReference>
<protein>
    <submittedName>
        <fullName evidence="6">Two component transcriptional regulator, LuxR family</fullName>
    </submittedName>
</protein>
<feature type="domain" description="Response regulatory" evidence="5">
    <location>
        <begin position="3"/>
        <end position="119"/>
    </location>
</feature>
<evidence type="ECO:0000256" key="2">
    <source>
        <dbReference type="ARBA" id="ARBA00023125"/>
    </source>
</evidence>
<dbReference type="EMBL" id="CP001824">
    <property type="protein sequence ID" value="ACZ40641.1"/>
    <property type="molecule type" value="Genomic_DNA"/>
</dbReference>
<dbReference type="GO" id="GO:0000160">
    <property type="term" value="P:phosphorelay signal transduction system"/>
    <property type="evidence" value="ECO:0007669"/>
    <property type="project" value="InterPro"/>
</dbReference>
<dbReference type="InterPro" id="IPR016032">
    <property type="entry name" value="Sig_transdc_resp-reg_C-effctor"/>
</dbReference>
<dbReference type="STRING" id="479434.Sthe_3241"/>
<dbReference type="PROSITE" id="PS50110">
    <property type="entry name" value="RESPONSE_REGULATORY"/>
    <property type="match status" value="1"/>
</dbReference>
<dbReference type="PROSITE" id="PS00622">
    <property type="entry name" value="HTH_LUXR_1"/>
    <property type="match status" value="1"/>
</dbReference>
<dbReference type="HOGENOM" id="CLU_000445_90_0_0"/>
<dbReference type="Pfam" id="PF00072">
    <property type="entry name" value="Response_reg"/>
    <property type="match status" value="1"/>
</dbReference>
<dbReference type="SMART" id="SM00448">
    <property type="entry name" value="REC"/>
    <property type="match status" value="1"/>
</dbReference>
<dbReference type="InterPro" id="IPR000792">
    <property type="entry name" value="Tscrpt_reg_LuxR_C"/>
</dbReference>
<keyword evidence="7" id="KW-1185">Reference proteome</keyword>
<dbReference type="Proteomes" id="UP000002027">
    <property type="component" value="Chromosome 2"/>
</dbReference>
<keyword evidence="1 3" id="KW-0597">Phosphoprotein</keyword>
<dbReference type="PANTHER" id="PTHR43214">
    <property type="entry name" value="TWO-COMPONENT RESPONSE REGULATOR"/>
    <property type="match status" value="1"/>
</dbReference>
<dbReference type="InterPro" id="IPR001789">
    <property type="entry name" value="Sig_transdc_resp-reg_receiver"/>
</dbReference>
<dbReference type="SMART" id="SM00421">
    <property type="entry name" value="HTH_LUXR"/>
    <property type="match status" value="1"/>
</dbReference>